<reference evidence="2" key="1">
    <citation type="journal article" date="2005" name="BMC Biol.">
        <title>The sequence of rice chromosomes 11 and 12, rich in disease resistance genes and recent gene duplications.</title>
        <authorList>
            <consortium name="The rice chromosomes 11 and 12 sequencing consortia"/>
        </authorList>
    </citation>
    <scope>NUCLEOTIDE SEQUENCE [LARGE SCALE GENOMIC DNA]</scope>
</reference>
<dbReference type="EMBL" id="DP000011">
    <property type="protein sequence ID" value="ABA98130.1"/>
    <property type="molecule type" value="Genomic_DNA"/>
</dbReference>
<feature type="region of interest" description="Disordered" evidence="1">
    <location>
        <begin position="1"/>
        <end position="165"/>
    </location>
</feature>
<evidence type="ECO:0000256" key="1">
    <source>
        <dbReference type="SAM" id="MobiDB-lite"/>
    </source>
</evidence>
<dbReference type="AlphaFoldDB" id="Q2QRG2"/>
<protein>
    <submittedName>
        <fullName evidence="2">Uncharacterized protein</fullName>
    </submittedName>
</protein>
<feature type="compositionally biased region" description="Basic and acidic residues" evidence="1">
    <location>
        <begin position="77"/>
        <end position="91"/>
    </location>
</feature>
<feature type="compositionally biased region" description="Low complexity" evidence="1">
    <location>
        <begin position="37"/>
        <end position="51"/>
    </location>
</feature>
<feature type="compositionally biased region" description="Gly residues" evidence="1">
    <location>
        <begin position="140"/>
        <end position="165"/>
    </location>
</feature>
<accession>Q2QRG2</accession>
<feature type="compositionally biased region" description="Basic and acidic residues" evidence="1">
    <location>
        <begin position="53"/>
        <end position="67"/>
    </location>
</feature>
<evidence type="ECO:0000313" key="2">
    <source>
        <dbReference type="EMBL" id="ABA98130.1"/>
    </source>
</evidence>
<reference evidence="2" key="2">
    <citation type="submission" date="2005-04" db="EMBL/GenBank/DDBJ databases">
        <authorList>
            <person name="Buell C.R."/>
            <person name="Wing R.A."/>
            <person name="McCombie W.A."/>
            <person name="Ouyang S."/>
        </authorList>
    </citation>
    <scope>NUCLEOTIDE SEQUENCE</scope>
</reference>
<name>Q2QRG2_ORYSJ</name>
<sequence length="277" mass="28727">MATCGGGAHEAANEGEIEGEGGVLTVLAQRREDDGKAAAGSSGRRGNGNMAAFRERELADSGRKNLGKETGGLGSEEEARHRGKWRPEAARIGRAHLGRREAVSRDGSRGGRGGRAAHGGCGAGEGDDAARCGHERRRGVAGGGDGGGGSGARCGGGSGRDTGRGGADAEVWLGVAETMVAVAWLGGDPSGGGVRPEVDGERRRLCSRGENGRVRGKAGRGGETREHGRGMLFMGARVWNRGRVRRNRPTTWGGDVQHEGFKPTPTFWTKVGQEVEK</sequence>
<gene>
    <name evidence="2" type="ordered locus">LOC_Os12g27670</name>
</gene>
<reference evidence="2" key="3">
    <citation type="submission" date="2006-01" db="EMBL/GenBank/DDBJ databases">
        <authorList>
            <person name="Buell R."/>
        </authorList>
    </citation>
    <scope>NUCLEOTIDE SEQUENCE</scope>
</reference>
<organism evidence="2">
    <name type="scientific">Oryza sativa subsp. japonica</name>
    <name type="common">Rice</name>
    <dbReference type="NCBI Taxonomy" id="39947"/>
    <lineage>
        <taxon>Eukaryota</taxon>
        <taxon>Viridiplantae</taxon>
        <taxon>Streptophyta</taxon>
        <taxon>Embryophyta</taxon>
        <taxon>Tracheophyta</taxon>
        <taxon>Spermatophyta</taxon>
        <taxon>Magnoliopsida</taxon>
        <taxon>Liliopsida</taxon>
        <taxon>Poales</taxon>
        <taxon>Poaceae</taxon>
        <taxon>BOP clade</taxon>
        <taxon>Oryzoideae</taxon>
        <taxon>Oryzeae</taxon>
        <taxon>Oryzinae</taxon>
        <taxon>Oryza</taxon>
        <taxon>Oryza sativa</taxon>
    </lineage>
</organism>
<feature type="compositionally biased region" description="Basic and acidic residues" evidence="1">
    <location>
        <begin position="98"/>
        <end position="109"/>
    </location>
</feature>
<feature type="compositionally biased region" description="Gly residues" evidence="1">
    <location>
        <begin position="110"/>
        <end position="124"/>
    </location>
</feature>
<proteinExistence type="predicted"/>